<name>A0A426YAW2_ENSVE</name>
<protein>
    <submittedName>
        <fullName evidence="2">Uncharacterized protein</fullName>
    </submittedName>
</protein>
<feature type="region of interest" description="Disordered" evidence="1">
    <location>
        <begin position="1"/>
        <end position="22"/>
    </location>
</feature>
<evidence type="ECO:0000313" key="3">
    <source>
        <dbReference type="Proteomes" id="UP000287651"/>
    </source>
</evidence>
<organism evidence="2 3">
    <name type="scientific">Ensete ventricosum</name>
    <name type="common">Abyssinian banana</name>
    <name type="synonym">Musa ensete</name>
    <dbReference type="NCBI Taxonomy" id="4639"/>
    <lineage>
        <taxon>Eukaryota</taxon>
        <taxon>Viridiplantae</taxon>
        <taxon>Streptophyta</taxon>
        <taxon>Embryophyta</taxon>
        <taxon>Tracheophyta</taxon>
        <taxon>Spermatophyta</taxon>
        <taxon>Magnoliopsida</taxon>
        <taxon>Liliopsida</taxon>
        <taxon>Zingiberales</taxon>
        <taxon>Musaceae</taxon>
        <taxon>Ensete</taxon>
    </lineage>
</organism>
<evidence type="ECO:0000313" key="2">
    <source>
        <dbReference type="EMBL" id="RRT48857.1"/>
    </source>
</evidence>
<comment type="caution">
    <text evidence="2">The sequence shown here is derived from an EMBL/GenBank/DDBJ whole genome shotgun (WGS) entry which is preliminary data.</text>
</comment>
<proteinExistence type="predicted"/>
<gene>
    <name evidence="2" type="ORF">B296_00017208</name>
</gene>
<accession>A0A426YAW2</accession>
<dbReference type="EMBL" id="AMZH03013687">
    <property type="protein sequence ID" value="RRT48857.1"/>
    <property type="molecule type" value="Genomic_DNA"/>
</dbReference>
<dbReference type="Proteomes" id="UP000287651">
    <property type="component" value="Unassembled WGS sequence"/>
</dbReference>
<dbReference type="AlphaFoldDB" id="A0A426YAW2"/>
<evidence type="ECO:0000256" key="1">
    <source>
        <dbReference type="SAM" id="MobiDB-lite"/>
    </source>
</evidence>
<reference evidence="2 3" key="1">
    <citation type="journal article" date="2014" name="Agronomy (Basel)">
        <title>A Draft Genome Sequence for Ensete ventricosum, the Drought-Tolerant Tree Against Hunger.</title>
        <authorList>
            <person name="Harrison J."/>
            <person name="Moore K.A."/>
            <person name="Paszkiewicz K."/>
            <person name="Jones T."/>
            <person name="Grant M."/>
            <person name="Ambacheew D."/>
            <person name="Muzemil S."/>
            <person name="Studholme D.J."/>
        </authorList>
    </citation>
    <scope>NUCLEOTIDE SEQUENCE [LARGE SCALE GENOMIC DNA]</scope>
</reference>
<sequence>MVKHHGESSKMGQAGPYPKQSQVGCKCKLAHKLLELLMRSATVNMTSVKLGTLREQRKHNLVHQLGKGATRRDFQRWKPASMFLKRVWRSSIKAKEDSLGQRARKKKLNLGSTGLSPWLTD</sequence>